<accession>A0ABW4ZEH4</accession>
<keyword evidence="6" id="KW-0813">Transport</keyword>
<name>A0ABW4ZEH4_9BACT</name>
<feature type="transmembrane region" description="Helical" evidence="7">
    <location>
        <begin position="20"/>
        <end position="43"/>
    </location>
</feature>
<evidence type="ECO:0000256" key="2">
    <source>
        <dbReference type="ARBA" id="ARBA00022475"/>
    </source>
</evidence>
<reference evidence="10" key="1">
    <citation type="journal article" date="2019" name="Int. J. Syst. Evol. Microbiol.">
        <title>The Global Catalogue of Microorganisms (GCM) 10K type strain sequencing project: providing services to taxonomists for standard genome sequencing and annotation.</title>
        <authorList>
            <consortium name="The Broad Institute Genomics Platform"/>
            <consortium name="The Broad Institute Genome Sequencing Center for Infectious Disease"/>
            <person name="Wu L."/>
            <person name="Ma J."/>
        </authorList>
    </citation>
    <scope>NUCLEOTIDE SEQUENCE [LARGE SCALE GENOMIC DNA]</scope>
    <source>
        <strain evidence="10">CCUG 57942</strain>
    </source>
</reference>
<keyword evidence="3 7" id="KW-0812">Transmembrane</keyword>
<gene>
    <name evidence="9" type="ORF">ACFSW8_16030</name>
</gene>
<comment type="subcellular location">
    <subcellularLocation>
        <location evidence="1">Cell membrane</location>
        <topology evidence="1">Multi-pass membrane protein</topology>
    </subcellularLocation>
    <subcellularLocation>
        <location evidence="6">Membrane</location>
        <topology evidence="6">Multi-pass membrane protein</topology>
    </subcellularLocation>
</comment>
<evidence type="ECO:0000256" key="1">
    <source>
        <dbReference type="ARBA" id="ARBA00004651"/>
    </source>
</evidence>
<protein>
    <submittedName>
        <fullName evidence="9">MotA/TolQ/ExbB proton channel family protein</fullName>
    </submittedName>
</protein>
<proteinExistence type="inferred from homology"/>
<dbReference type="RefSeq" id="WP_377178759.1">
    <property type="nucleotide sequence ID" value="NZ_JBHUJB010000079.1"/>
</dbReference>
<comment type="similarity">
    <text evidence="6">Belongs to the exbB/tolQ family.</text>
</comment>
<sequence length="184" mass="20362">MDWLYIVYRECVALLSQGGFVLWGILLIGAWMYTIILSTWLALRPVEEAIRGSRRELTDLKSSEYIQREYTIFELDQLAWIGRRLPVIGVMVGICTLGGLLGTVSGMLVTFTKMASSSYGDPMEKIAAGISEAMITTQAGLLFALPAAFAYAMLVVRVRRVHSLLEQHLSVDLKNLSMKGIGNA</sequence>
<comment type="caution">
    <text evidence="9">The sequence shown here is derived from an EMBL/GenBank/DDBJ whole genome shotgun (WGS) entry which is preliminary data.</text>
</comment>
<feature type="domain" description="MotA/TolQ/ExbB proton channel" evidence="8">
    <location>
        <begin position="56"/>
        <end position="166"/>
    </location>
</feature>
<evidence type="ECO:0000313" key="9">
    <source>
        <dbReference type="EMBL" id="MFD2160413.1"/>
    </source>
</evidence>
<keyword evidence="10" id="KW-1185">Reference proteome</keyword>
<feature type="transmembrane region" description="Helical" evidence="7">
    <location>
        <begin position="135"/>
        <end position="156"/>
    </location>
</feature>
<dbReference type="PANTHER" id="PTHR30625:SF11">
    <property type="entry name" value="MOTA_TOLQ_EXBB PROTON CHANNEL DOMAIN-CONTAINING PROTEIN"/>
    <property type="match status" value="1"/>
</dbReference>
<dbReference type="Pfam" id="PF01618">
    <property type="entry name" value="MotA_ExbB"/>
    <property type="match status" value="1"/>
</dbReference>
<keyword evidence="2" id="KW-1003">Cell membrane</keyword>
<evidence type="ECO:0000256" key="6">
    <source>
        <dbReference type="RuleBase" id="RU004057"/>
    </source>
</evidence>
<keyword evidence="5 7" id="KW-0472">Membrane</keyword>
<keyword evidence="6" id="KW-0653">Protein transport</keyword>
<dbReference type="PANTHER" id="PTHR30625">
    <property type="entry name" value="PROTEIN TOLQ"/>
    <property type="match status" value="1"/>
</dbReference>
<dbReference type="InterPro" id="IPR002898">
    <property type="entry name" value="MotA_ExbB_proton_chnl"/>
</dbReference>
<evidence type="ECO:0000256" key="4">
    <source>
        <dbReference type="ARBA" id="ARBA00022989"/>
    </source>
</evidence>
<dbReference type="EMBL" id="JBHUJB010000079">
    <property type="protein sequence ID" value="MFD2160413.1"/>
    <property type="molecule type" value="Genomic_DNA"/>
</dbReference>
<evidence type="ECO:0000256" key="7">
    <source>
        <dbReference type="SAM" id="Phobius"/>
    </source>
</evidence>
<evidence type="ECO:0000256" key="3">
    <source>
        <dbReference type="ARBA" id="ARBA00022692"/>
    </source>
</evidence>
<organism evidence="9 10">
    <name type="scientific">Rubritalea tangerina</name>
    <dbReference type="NCBI Taxonomy" id="430798"/>
    <lineage>
        <taxon>Bacteria</taxon>
        <taxon>Pseudomonadati</taxon>
        <taxon>Verrucomicrobiota</taxon>
        <taxon>Verrucomicrobiia</taxon>
        <taxon>Verrucomicrobiales</taxon>
        <taxon>Rubritaleaceae</taxon>
        <taxon>Rubritalea</taxon>
    </lineage>
</organism>
<evidence type="ECO:0000256" key="5">
    <source>
        <dbReference type="ARBA" id="ARBA00023136"/>
    </source>
</evidence>
<evidence type="ECO:0000259" key="8">
    <source>
        <dbReference type="Pfam" id="PF01618"/>
    </source>
</evidence>
<keyword evidence="4 7" id="KW-1133">Transmembrane helix</keyword>
<evidence type="ECO:0000313" key="10">
    <source>
        <dbReference type="Proteomes" id="UP001597389"/>
    </source>
</evidence>
<dbReference type="Proteomes" id="UP001597389">
    <property type="component" value="Unassembled WGS sequence"/>
</dbReference>
<dbReference type="InterPro" id="IPR050790">
    <property type="entry name" value="ExbB/TolQ_transport"/>
</dbReference>
<feature type="transmembrane region" description="Helical" evidence="7">
    <location>
        <begin position="87"/>
        <end position="115"/>
    </location>
</feature>